<protein>
    <submittedName>
        <fullName evidence="3">Late secretory pathway protein AVL9</fullName>
    </submittedName>
</protein>
<reference evidence="3 4" key="1">
    <citation type="submission" date="2024-06" db="EMBL/GenBank/DDBJ databases">
        <title>The draft genome of Grus japonensis, version 3.</title>
        <authorList>
            <person name="Nabeshima K."/>
            <person name="Suzuki S."/>
            <person name="Onuma M."/>
        </authorList>
    </citation>
    <scope>NUCLEOTIDE SEQUENCE [LARGE SCALE GENOMIC DNA]</scope>
    <source>
        <strain evidence="3 4">451A</strain>
    </source>
</reference>
<sequence>MEKRGAPPAAPPRGPVLHIVVVGFHHKKGCQVEFSYPPLKPGEGHDSHSLPEEWKYLPFLALPDGAHNYQEDAKYIGNGMLLQSLK</sequence>
<name>A0ABC9WG21_GRUJA</name>
<evidence type="ECO:0000259" key="2">
    <source>
        <dbReference type="PROSITE" id="PS50211"/>
    </source>
</evidence>
<dbReference type="PANTHER" id="PTHR31017:SF1">
    <property type="entry name" value="LATE SECRETORY PATHWAY PROTEIN AVL9 HOMOLOG"/>
    <property type="match status" value="1"/>
</dbReference>
<dbReference type="InterPro" id="IPR037516">
    <property type="entry name" value="Tripartite_DENN"/>
</dbReference>
<dbReference type="Proteomes" id="UP001623348">
    <property type="component" value="Unassembled WGS sequence"/>
</dbReference>
<feature type="domain" description="UDENN" evidence="2">
    <location>
        <begin position="17"/>
        <end position="86"/>
    </location>
</feature>
<evidence type="ECO:0000313" key="3">
    <source>
        <dbReference type="EMBL" id="GAB0184208.1"/>
    </source>
</evidence>
<dbReference type="PANTHER" id="PTHR31017">
    <property type="entry name" value="LATE SECRETORY PATHWAY PROTEIN AVL9-RELATED"/>
    <property type="match status" value="1"/>
</dbReference>
<dbReference type="Pfam" id="PF09794">
    <property type="entry name" value="Avl9"/>
    <property type="match status" value="1"/>
</dbReference>
<comment type="caution">
    <text evidence="3">The sequence shown here is derived from an EMBL/GenBank/DDBJ whole genome shotgun (WGS) entry which is preliminary data.</text>
</comment>
<dbReference type="EMBL" id="BAAFJT010000002">
    <property type="protein sequence ID" value="GAB0184208.1"/>
    <property type="molecule type" value="Genomic_DNA"/>
</dbReference>
<accession>A0ABC9WG21</accession>
<dbReference type="InterPro" id="IPR051731">
    <property type="entry name" value="DENND11/AVL9_GEFs"/>
</dbReference>
<keyword evidence="4" id="KW-1185">Reference proteome</keyword>
<organism evidence="3 4">
    <name type="scientific">Grus japonensis</name>
    <name type="common">Japanese crane</name>
    <name type="synonym">Red-crowned crane</name>
    <dbReference type="NCBI Taxonomy" id="30415"/>
    <lineage>
        <taxon>Eukaryota</taxon>
        <taxon>Metazoa</taxon>
        <taxon>Chordata</taxon>
        <taxon>Craniata</taxon>
        <taxon>Vertebrata</taxon>
        <taxon>Euteleostomi</taxon>
        <taxon>Archelosauria</taxon>
        <taxon>Archosauria</taxon>
        <taxon>Dinosauria</taxon>
        <taxon>Saurischia</taxon>
        <taxon>Theropoda</taxon>
        <taxon>Coelurosauria</taxon>
        <taxon>Aves</taxon>
        <taxon>Neognathae</taxon>
        <taxon>Neoaves</taxon>
        <taxon>Gruiformes</taxon>
        <taxon>Gruidae</taxon>
        <taxon>Grus</taxon>
    </lineage>
</organism>
<gene>
    <name evidence="3" type="ORF">GRJ2_000886100</name>
</gene>
<proteinExistence type="inferred from homology"/>
<evidence type="ECO:0000313" key="4">
    <source>
        <dbReference type="Proteomes" id="UP001623348"/>
    </source>
</evidence>
<dbReference type="PROSITE" id="PS50211">
    <property type="entry name" value="DENN"/>
    <property type="match status" value="1"/>
</dbReference>
<dbReference type="AlphaFoldDB" id="A0ABC9WG21"/>
<evidence type="ECO:0000256" key="1">
    <source>
        <dbReference type="ARBA" id="ARBA00038178"/>
    </source>
</evidence>
<comment type="similarity">
    <text evidence="1">Belongs to the AVL9 family.</text>
</comment>
<dbReference type="InterPro" id="IPR018307">
    <property type="entry name" value="ABL9/DENND6_dom"/>
</dbReference>